<dbReference type="EMBL" id="FXUL01000002">
    <property type="protein sequence ID" value="SMP47325.1"/>
    <property type="molecule type" value="Genomic_DNA"/>
</dbReference>
<reference evidence="2 3" key="1">
    <citation type="submission" date="2017-05" db="EMBL/GenBank/DDBJ databases">
        <authorList>
            <person name="Varghese N."/>
            <person name="Submissions S."/>
        </authorList>
    </citation>
    <scope>NUCLEOTIDE SEQUENCE [LARGE SCALE GENOMIC DNA]</scope>
    <source>
        <strain evidence="2 3">DSM 26001</strain>
    </source>
</reference>
<dbReference type="PROSITE" id="PS51257">
    <property type="entry name" value="PROKAR_LIPOPROTEIN"/>
    <property type="match status" value="1"/>
</dbReference>
<organism evidence="2 3">
    <name type="scientific">Noviherbaspirillum suwonense</name>
    <dbReference type="NCBI Taxonomy" id="1224511"/>
    <lineage>
        <taxon>Bacteria</taxon>
        <taxon>Pseudomonadati</taxon>
        <taxon>Pseudomonadota</taxon>
        <taxon>Betaproteobacteria</taxon>
        <taxon>Burkholderiales</taxon>
        <taxon>Oxalobacteraceae</taxon>
        <taxon>Noviherbaspirillum</taxon>
    </lineage>
</organism>
<comment type="caution">
    <text evidence="2">The sequence shown here is derived from an EMBL/GenBank/DDBJ whole genome shotgun (WGS) entry which is preliminary data.</text>
</comment>
<dbReference type="Proteomes" id="UP001158049">
    <property type="component" value="Unassembled WGS sequence"/>
</dbReference>
<accession>A0ABY1PX82</accession>
<gene>
    <name evidence="2" type="ORF">SAMN06295970_10213</name>
</gene>
<dbReference type="RefSeq" id="WP_283440825.1">
    <property type="nucleotide sequence ID" value="NZ_FXUL01000002.1"/>
</dbReference>
<proteinExistence type="predicted"/>
<evidence type="ECO:0000313" key="2">
    <source>
        <dbReference type="EMBL" id="SMP47325.1"/>
    </source>
</evidence>
<keyword evidence="3" id="KW-1185">Reference proteome</keyword>
<evidence type="ECO:0000313" key="3">
    <source>
        <dbReference type="Proteomes" id="UP001158049"/>
    </source>
</evidence>
<protein>
    <recommendedName>
        <fullName evidence="4">Lipoprotein</fullName>
    </recommendedName>
</protein>
<evidence type="ECO:0000256" key="1">
    <source>
        <dbReference type="SAM" id="SignalP"/>
    </source>
</evidence>
<evidence type="ECO:0008006" key="4">
    <source>
        <dbReference type="Google" id="ProtNLM"/>
    </source>
</evidence>
<keyword evidence="1" id="KW-0732">Signal</keyword>
<name>A0ABY1PX82_9BURK</name>
<sequence>MRRPLSVVSIVSVAALLALSACGERDQTLAAGRHKSPDEPWRGAQNAFVAKTWTPTDKAGWETQLRQRAQTQNEYNKTN</sequence>
<feature type="signal peptide" evidence="1">
    <location>
        <begin position="1"/>
        <end position="23"/>
    </location>
</feature>
<feature type="chain" id="PRO_5045345393" description="Lipoprotein" evidence="1">
    <location>
        <begin position="24"/>
        <end position="79"/>
    </location>
</feature>